<accession>A0A3E0E406</accession>
<sequence length="157" mass="17834">MKKHYLLIVLLLCLCKTYGQEPIQEAFVTRTYVNVDDAWSEINFSRMIDIYSNRTGQLKISNAEFLKELSNGKANMLENSAYITAEFTSQVQTKTKTDKNGLLNLTYEGKLVFKTHDGTYAPTAVIVFIINQADVIGLKILNKENRKEMAVDLEVKS</sequence>
<keyword evidence="2" id="KW-1185">Reference proteome</keyword>
<protein>
    <recommendedName>
        <fullName evidence="3">Lipocalin-like protein</fullName>
    </recommendedName>
</protein>
<comment type="caution">
    <text evidence="1">The sequence shown here is derived from an EMBL/GenBank/DDBJ whole genome shotgun (WGS) entry which is preliminary data.</text>
</comment>
<name>A0A3E0E406_9FLAO</name>
<dbReference type="RefSeq" id="WP_115814685.1">
    <property type="nucleotide sequence ID" value="NZ_QUNI01000014.1"/>
</dbReference>
<dbReference type="AlphaFoldDB" id="A0A3E0E406"/>
<proteinExistence type="predicted"/>
<evidence type="ECO:0008006" key="3">
    <source>
        <dbReference type="Google" id="ProtNLM"/>
    </source>
</evidence>
<dbReference type="EMBL" id="QUNI01000014">
    <property type="protein sequence ID" value="REG92941.1"/>
    <property type="molecule type" value="Genomic_DNA"/>
</dbReference>
<gene>
    <name evidence="1" type="ORF">C8P67_11437</name>
</gene>
<dbReference type="Proteomes" id="UP000257136">
    <property type="component" value="Unassembled WGS sequence"/>
</dbReference>
<dbReference type="OrthoDB" id="1355574at2"/>
<evidence type="ECO:0000313" key="2">
    <source>
        <dbReference type="Proteomes" id="UP000257136"/>
    </source>
</evidence>
<evidence type="ECO:0000313" key="1">
    <source>
        <dbReference type="EMBL" id="REG92941.1"/>
    </source>
</evidence>
<reference evidence="1 2" key="1">
    <citation type="submission" date="2018-08" db="EMBL/GenBank/DDBJ databases">
        <title>Genomic Encyclopedia of Archaeal and Bacterial Type Strains, Phase II (KMG-II): from individual species to whole genera.</title>
        <authorList>
            <person name="Goeker M."/>
        </authorList>
    </citation>
    <scope>NUCLEOTIDE SEQUENCE [LARGE SCALE GENOMIC DNA]</scope>
    <source>
        <strain evidence="1 2">DSM 100880</strain>
    </source>
</reference>
<organism evidence="1 2">
    <name type="scientific">Flavobacterium aquicola</name>
    <dbReference type="NCBI Taxonomy" id="1682742"/>
    <lineage>
        <taxon>Bacteria</taxon>
        <taxon>Pseudomonadati</taxon>
        <taxon>Bacteroidota</taxon>
        <taxon>Flavobacteriia</taxon>
        <taxon>Flavobacteriales</taxon>
        <taxon>Flavobacteriaceae</taxon>
        <taxon>Flavobacterium</taxon>
    </lineage>
</organism>